<name>A0A8K0UK43_9AGAR</name>
<evidence type="ECO:0008006" key="4">
    <source>
        <dbReference type="Google" id="ProtNLM"/>
    </source>
</evidence>
<reference evidence="2" key="1">
    <citation type="journal article" date="2021" name="New Phytol.">
        <title>Evolutionary innovations through gain and loss of genes in the ectomycorrhizal Boletales.</title>
        <authorList>
            <person name="Wu G."/>
            <person name="Miyauchi S."/>
            <person name="Morin E."/>
            <person name="Kuo A."/>
            <person name="Drula E."/>
            <person name="Varga T."/>
            <person name="Kohler A."/>
            <person name="Feng B."/>
            <person name="Cao Y."/>
            <person name="Lipzen A."/>
            <person name="Daum C."/>
            <person name="Hundley H."/>
            <person name="Pangilinan J."/>
            <person name="Johnson J."/>
            <person name="Barry K."/>
            <person name="LaButti K."/>
            <person name="Ng V."/>
            <person name="Ahrendt S."/>
            <person name="Min B."/>
            <person name="Choi I.G."/>
            <person name="Park H."/>
            <person name="Plett J.M."/>
            <person name="Magnuson J."/>
            <person name="Spatafora J.W."/>
            <person name="Nagy L.G."/>
            <person name="Henrissat B."/>
            <person name="Grigoriev I.V."/>
            <person name="Yang Z.L."/>
            <person name="Xu J."/>
            <person name="Martin F.M."/>
        </authorList>
    </citation>
    <scope>NUCLEOTIDE SEQUENCE</scope>
    <source>
        <strain evidence="2">KKN 215</strain>
    </source>
</reference>
<sequence length="195" mass="21077">MPLDRLLKLPKAPAPNDDPASIKGNLPLKWKQLLVNILSFHVGDHPGSKVFGHDSAGKLRLVEVNYRKSDVPTDGGAEIATAETIHEVTVAEGMLNAHGTLAGACAINFLDYCTFSTGFCHGFYSDRDGSGVSTHMNTNWHAPAMDGTNLRIVATSVSSGRIFICRAEMYNKDTGQILISTTHTITPFEKPLAKL</sequence>
<dbReference type="EMBL" id="JAEVFJ010000023">
    <property type="protein sequence ID" value="KAH8096587.1"/>
    <property type="molecule type" value="Genomic_DNA"/>
</dbReference>
<comment type="caution">
    <text evidence="2">The sequence shown here is derived from an EMBL/GenBank/DDBJ whole genome shotgun (WGS) entry which is preliminary data.</text>
</comment>
<dbReference type="AlphaFoldDB" id="A0A8K0UK43"/>
<accession>A0A8K0UK43</accession>
<dbReference type="Proteomes" id="UP000813824">
    <property type="component" value="Unassembled WGS sequence"/>
</dbReference>
<dbReference type="Gene3D" id="3.10.129.10">
    <property type="entry name" value="Hotdog Thioesterase"/>
    <property type="match status" value="1"/>
</dbReference>
<organism evidence="2 3">
    <name type="scientific">Cristinia sonorae</name>
    <dbReference type="NCBI Taxonomy" id="1940300"/>
    <lineage>
        <taxon>Eukaryota</taxon>
        <taxon>Fungi</taxon>
        <taxon>Dikarya</taxon>
        <taxon>Basidiomycota</taxon>
        <taxon>Agaricomycotina</taxon>
        <taxon>Agaricomycetes</taxon>
        <taxon>Agaricomycetidae</taxon>
        <taxon>Agaricales</taxon>
        <taxon>Pleurotineae</taxon>
        <taxon>Stephanosporaceae</taxon>
        <taxon>Cristinia</taxon>
    </lineage>
</organism>
<dbReference type="PANTHER" id="PTHR21660">
    <property type="entry name" value="THIOESTERASE SUPERFAMILY MEMBER-RELATED"/>
    <property type="match status" value="1"/>
</dbReference>
<evidence type="ECO:0000313" key="2">
    <source>
        <dbReference type="EMBL" id="KAH8096587.1"/>
    </source>
</evidence>
<dbReference type="CDD" id="cd03443">
    <property type="entry name" value="PaaI_thioesterase"/>
    <property type="match status" value="1"/>
</dbReference>
<dbReference type="PANTHER" id="PTHR21660:SF1">
    <property type="entry name" value="ACYL-COENZYME A THIOESTERASE 13"/>
    <property type="match status" value="1"/>
</dbReference>
<dbReference type="InterPro" id="IPR039298">
    <property type="entry name" value="ACOT13"/>
</dbReference>
<evidence type="ECO:0000256" key="1">
    <source>
        <dbReference type="ARBA" id="ARBA00022801"/>
    </source>
</evidence>
<keyword evidence="1" id="KW-0378">Hydrolase</keyword>
<evidence type="ECO:0000313" key="3">
    <source>
        <dbReference type="Proteomes" id="UP000813824"/>
    </source>
</evidence>
<dbReference type="InterPro" id="IPR029069">
    <property type="entry name" value="HotDog_dom_sf"/>
</dbReference>
<gene>
    <name evidence="2" type="ORF">BXZ70DRAFT_945227</name>
</gene>
<dbReference type="OrthoDB" id="2831072at2759"/>
<proteinExistence type="predicted"/>
<dbReference type="GO" id="GO:0047617">
    <property type="term" value="F:fatty acyl-CoA hydrolase activity"/>
    <property type="evidence" value="ECO:0007669"/>
    <property type="project" value="InterPro"/>
</dbReference>
<keyword evidence="3" id="KW-1185">Reference proteome</keyword>
<protein>
    <recommendedName>
        <fullName evidence="4">Thioesterase domain-containing protein</fullName>
    </recommendedName>
</protein>
<dbReference type="SUPFAM" id="SSF54637">
    <property type="entry name" value="Thioesterase/thiol ester dehydrase-isomerase"/>
    <property type="match status" value="1"/>
</dbReference>